<evidence type="ECO:0000313" key="3">
    <source>
        <dbReference type="RefSeq" id="XP_028041434.1"/>
    </source>
</evidence>
<evidence type="ECO:0000313" key="2">
    <source>
        <dbReference type="Proteomes" id="UP000504629"/>
    </source>
</evidence>
<proteinExistence type="predicted"/>
<dbReference type="Proteomes" id="UP000504629">
    <property type="component" value="Unplaced"/>
</dbReference>
<name>A0A6J2KMS0_BOMMA</name>
<feature type="signal peptide" evidence="1">
    <location>
        <begin position="1"/>
        <end position="22"/>
    </location>
</feature>
<keyword evidence="2" id="KW-1185">Reference proteome</keyword>
<dbReference type="RefSeq" id="XP_028041434.1">
    <property type="nucleotide sequence ID" value="XM_028185633.1"/>
</dbReference>
<evidence type="ECO:0000256" key="1">
    <source>
        <dbReference type="SAM" id="SignalP"/>
    </source>
</evidence>
<gene>
    <name evidence="3" type="primary">LOC114251397</name>
</gene>
<dbReference type="AlphaFoldDB" id="A0A6J2KMS0"/>
<dbReference type="OrthoDB" id="7484784at2759"/>
<sequence>MLKYIVFLLTVFSVLNILPVSGFLSSDVKQIRREAIAPDNDFQIDRRQSNDRIDPLVIESRNIITVPPNCPKGQEWVQGQCREVWRKAAIPPKCSAYQNFVKGPCREIFMKKLLRGSRQSNPEKIKNGLPGATESRRGILKVPDLKCPIGSRLDALGNCRKRFP</sequence>
<feature type="chain" id="PRO_5026919764" evidence="1">
    <location>
        <begin position="23"/>
        <end position="164"/>
    </location>
</feature>
<keyword evidence="1" id="KW-0732">Signal</keyword>
<organism evidence="2 3">
    <name type="scientific">Bombyx mandarina</name>
    <name type="common">Wild silk moth</name>
    <name type="synonym">Wild silkworm</name>
    <dbReference type="NCBI Taxonomy" id="7092"/>
    <lineage>
        <taxon>Eukaryota</taxon>
        <taxon>Metazoa</taxon>
        <taxon>Ecdysozoa</taxon>
        <taxon>Arthropoda</taxon>
        <taxon>Hexapoda</taxon>
        <taxon>Insecta</taxon>
        <taxon>Pterygota</taxon>
        <taxon>Neoptera</taxon>
        <taxon>Endopterygota</taxon>
        <taxon>Lepidoptera</taxon>
        <taxon>Glossata</taxon>
        <taxon>Ditrysia</taxon>
        <taxon>Bombycoidea</taxon>
        <taxon>Bombycidae</taxon>
        <taxon>Bombycinae</taxon>
        <taxon>Bombyx</taxon>
    </lineage>
</organism>
<reference evidence="3" key="1">
    <citation type="submission" date="2025-08" db="UniProtKB">
        <authorList>
            <consortium name="RefSeq"/>
        </authorList>
    </citation>
    <scope>IDENTIFICATION</scope>
    <source>
        <tissue evidence="3">Silk gland</tissue>
    </source>
</reference>
<dbReference type="GeneID" id="114251397"/>
<protein>
    <submittedName>
        <fullName evidence="3">Uncharacterized protein LOC114251397</fullName>
    </submittedName>
</protein>
<dbReference type="KEGG" id="bman:114251397"/>
<accession>A0A6J2KMS0</accession>